<reference evidence="3 4" key="1">
    <citation type="journal article" date="2012" name="J. Bacteriol.">
        <title>Complete Genome Sequence of Flavobacterium indicum GPSTA100-9T, Isolated from Warm Spring Water.</title>
        <authorList>
            <person name="Barbier P."/>
            <person name="Houel A."/>
            <person name="Loux V."/>
            <person name="Poulain J."/>
            <person name="Bernardet J.F."/>
            <person name="Touchon M."/>
            <person name="Duchaud E."/>
        </authorList>
    </citation>
    <scope>NUCLEOTIDE SEQUENCE [LARGE SCALE GENOMIC DNA]</scope>
    <source>
        <strain evidence="4">DSM 17447 / CIP 109464 / GPTSA100-9</strain>
    </source>
</reference>
<feature type="domain" description="SCP" evidence="2">
    <location>
        <begin position="52"/>
        <end position="164"/>
    </location>
</feature>
<feature type="signal peptide" evidence="1">
    <location>
        <begin position="1"/>
        <end position="28"/>
    </location>
</feature>
<dbReference type="EMBL" id="HE774682">
    <property type="protein sequence ID" value="CCG53393.1"/>
    <property type="molecule type" value="Genomic_DNA"/>
</dbReference>
<dbReference type="eggNOG" id="COG2340">
    <property type="taxonomic scope" value="Bacteria"/>
</dbReference>
<dbReference type="OrthoDB" id="982527at2"/>
<dbReference type="Gene3D" id="3.40.33.10">
    <property type="entry name" value="CAP"/>
    <property type="match status" value="1"/>
</dbReference>
<reference evidence="4" key="2">
    <citation type="submission" date="2012-03" db="EMBL/GenBank/DDBJ databases">
        <title>Complete genome sequence of Flavobacterium indicum GPTSA100-9T, isolated from warm spring water.</title>
        <authorList>
            <person name="Barbier P."/>
            <person name="Houel A."/>
            <person name="Loux V."/>
            <person name="Poulain J."/>
            <person name="Bernardet J.-F."/>
            <person name="Touchon M."/>
            <person name="Duchaud E."/>
        </authorList>
    </citation>
    <scope>NUCLEOTIDE SEQUENCE [LARGE SCALE GENOMIC DNA]</scope>
    <source>
        <strain evidence="4">DSM 17447 / CIP 109464 / GPTSA100-9</strain>
    </source>
</reference>
<evidence type="ECO:0000259" key="2">
    <source>
        <dbReference type="Pfam" id="PF00188"/>
    </source>
</evidence>
<sequence>MKKSVVTKILAVLIIATSLISCSSSTESVDEPTTSNFPVSSYTQSTFELELLDLVNEYRVSKGLNALSIIEQISFVSSGHTDYMISTQEISHANFETRKENLHATVGALNVGENVAFGYSSAQATLNAWIASESHRLNMESNYTHFGLSVKQDAQGKKYYTMMFIRK</sequence>
<keyword evidence="1" id="KW-0732">Signal</keyword>
<dbReference type="PROSITE" id="PS51257">
    <property type="entry name" value="PROKAR_LIPOPROTEIN"/>
    <property type="match status" value="1"/>
</dbReference>
<dbReference type="KEGG" id="fin:KQS_07175"/>
<protein>
    <submittedName>
        <fullName evidence="3">Probable lipoprotein</fullName>
    </submittedName>
</protein>
<dbReference type="RefSeq" id="WP_014388518.1">
    <property type="nucleotide sequence ID" value="NC_017025.1"/>
</dbReference>
<name>H8XQU5_FLAIG</name>
<dbReference type="CDD" id="cd05379">
    <property type="entry name" value="CAP_bacterial"/>
    <property type="match status" value="1"/>
</dbReference>
<dbReference type="InterPro" id="IPR035940">
    <property type="entry name" value="CAP_sf"/>
</dbReference>
<proteinExistence type="predicted"/>
<keyword evidence="4" id="KW-1185">Reference proteome</keyword>
<dbReference type="PATRIC" id="fig|1094466.5.peg.1412"/>
<dbReference type="Proteomes" id="UP000007599">
    <property type="component" value="Chromosome I"/>
</dbReference>
<dbReference type="AlphaFoldDB" id="H8XQU5"/>
<dbReference type="PANTHER" id="PTHR31157">
    <property type="entry name" value="SCP DOMAIN-CONTAINING PROTEIN"/>
    <property type="match status" value="1"/>
</dbReference>
<dbReference type="SUPFAM" id="SSF55797">
    <property type="entry name" value="PR-1-like"/>
    <property type="match status" value="1"/>
</dbReference>
<dbReference type="InterPro" id="IPR014044">
    <property type="entry name" value="CAP_dom"/>
</dbReference>
<organism evidence="3 4">
    <name type="scientific">Flavobacterium indicum (strain DSM 17447 / CIP 109464 / GPTSA100-9)</name>
    <dbReference type="NCBI Taxonomy" id="1094466"/>
    <lineage>
        <taxon>Bacteria</taxon>
        <taxon>Pseudomonadati</taxon>
        <taxon>Bacteroidota</taxon>
        <taxon>Flavobacteriia</taxon>
        <taxon>Flavobacteriales</taxon>
        <taxon>Flavobacteriaceae</taxon>
        <taxon>Flavobacterium</taxon>
    </lineage>
</organism>
<dbReference type="HOGENOM" id="CLU_048111_4_0_10"/>
<feature type="chain" id="PRO_5003616571" evidence="1">
    <location>
        <begin position="29"/>
        <end position="167"/>
    </location>
</feature>
<dbReference type="PANTHER" id="PTHR31157:SF1">
    <property type="entry name" value="SCP DOMAIN-CONTAINING PROTEIN"/>
    <property type="match status" value="1"/>
</dbReference>
<dbReference type="Pfam" id="PF00188">
    <property type="entry name" value="CAP"/>
    <property type="match status" value="1"/>
</dbReference>
<dbReference type="STRING" id="1094466.KQS_07175"/>
<gene>
    <name evidence="3" type="ordered locus">KQS_07175</name>
</gene>
<evidence type="ECO:0000256" key="1">
    <source>
        <dbReference type="SAM" id="SignalP"/>
    </source>
</evidence>
<accession>H8XQU5</accession>
<evidence type="ECO:0000313" key="4">
    <source>
        <dbReference type="Proteomes" id="UP000007599"/>
    </source>
</evidence>
<keyword evidence="3" id="KW-0449">Lipoprotein</keyword>
<evidence type="ECO:0000313" key="3">
    <source>
        <dbReference type="EMBL" id="CCG53393.1"/>
    </source>
</evidence>